<sequence length="224" mass="24683">MMRACHLLAAGLLLLLTGCSTYEFVPPEPGEDKWAPTPARVEYEPSRRDGSAFSQSSMITLFQDRRAYRVGDILTVMLEERTQSSKKADTSLDKSSSIDIPVPIVGRTARTNLTASGAADRDFKGSASTSQQNTLSGYITVTVAEVLPNDVLLVRGEKWIRLNQGDEYVRLQGLVRIDDIDGQNRVPSQRLADARITYAGRGALADTNQAGWLSRLFNSSWFPL</sequence>
<keyword evidence="9 11" id="KW-0998">Cell outer membrane</keyword>
<dbReference type="NCBIfam" id="NF001304">
    <property type="entry name" value="PRK00249.1-4"/>
    <property type="match status" value="1"/>
</dbReference>
<evidence type="ECO:0000256" key="8">
    <source>
        <dbReference type="ARBA" id="ARBA00023143"/>
    </source>
</evidence>
<dbReference type="Proteomes" id="UP001501479">
    <property type="component" value="Unassembled WGS sequence"/>
</dbReference>
<evidence type="ECO:0000256" key="5">
    <source>
        <dbReference type="ARBA" id="ARBA00022729"/>
    </source>
</evidence>
<dbReference type="EMBL" id="BAABDS010000009">
    <property type="protein sequence ID" value="GAA3702794.1"/>
    <property type="molecule type" value="Genomic_DNA"/>
</dbReference>
<evidence type="ECO:0000256" key="3">
    <source>
        <dbReference type="ARBA" id="ARBA00006929"/>
    </source>
</evidence>
<dbReference type="PANTHER" id="PTHR34933:SF1">
    <property type="entry name" value="FLAGELLAR L-RING PROTEIN"/>
    <property type="match status" value="1"/>
</dbReference>
<evidence type="ECO:0000313" key="14">
    <source>
        <dbReference type="Proteomes" id="UP001501479"/>
    </source>
</evidence>
<feature type="signal peptide" evidence="12">
    <location>
        <begin position="1"/>
        <end position="22"/>
    </location>
</feature>
<keyword evidence="14" id="KW-1185">Reference proteome</keyword>
<proteinExistence type="inferred from homology"/>
<evidence type="ECO:0000256" key="9">
    <source>
        <dbReference type="ARBA" id="ARBA00023237"/>
    </source>
</evidence>
<evidence type="ECO:0000256" key="2">
    <source>
        <dbReference type="ARBA" id="ARBA00004635"/>
    </source>
</evidence>
<organism evidence="13 14">
    <name type="scientific">Oceanisphaera sediminis</name>
    <dbReference type="NCBI Taxonomy" id="981381"/>
    <lineage>
        <taxon>Bacteria</taxon>
        <taxon>Pseudomonadati</taxon>
        <taxon>Pseudomonadota</taxon>
        <taxon>Gammaproteobacteria</taxon>
        <taxon>Aeromonadales</taxon>
        <taxon>Aeromonadaceae</taxon>
        <taxon>Oceanisphaera</taxon>
    </lineage>
</organism>
<gene>
    <name evidence="13" type="primary">flgH_1</name>
    <name evidence="11" type="synonym">flgH</name>
    <name evidence="13" type="ORF">GCM10022421_06760</name>
</gene>
<dbReference type="PROSITE" id="PS51257">
    <property type="entry name" value="PROKAR_LIPOPROTEIN"/>
    <property type="match status" value="1"/>
</dbReference>
<evidence type="ECO:0000256" key="11">
    <source>
        <dbReference type="HAMAP-Rule" id="MF_00415"/>
    </source>
</evidence>
<feature type="chain" id="PRO_5046454818" description="Flagellar L-ring protein" evidence="12">
    <location>
        <begin position="23"/>
        <end position="224"/>
    </location>
</feature>
<evidence type="ECO:0000256" key="6">
    <source>
        <dbReference type="ARBA" id="ARBA00023136"/>
    </source>
</evidence>
<protein>
    <recommendedName>
        <fullName evidence="11">Flagellar L-ring protein</fullName>
    </recommendedName>
    <alternativeName>
        <fullName evidence="11">Basal body L-ring protein</fullName>
    </alternativeName>
</protein>
<evidence type="ECO:0000256" key="1">
    <source>
        <dbReference type="ARBA" id="ARBA00002591"/>
    </source>
</evidence>
<comment type="caution">
    <text evidence="13">The sequence shown here is derived from an EMBL/GenBank/DDBJ whole genome shotgun (WGS) entry which is preliminary data.</text>
</comment>
<reference evidence="14" key="1">
    <citation type="journal article" date="2019" name="Int. J. Syst. Evol. Microbiol.">
        <title>The Global Catalogue of Microorganisms (GCM) 10K type strain sequencing project: providing services to taxonomists for standard genome sequencing and annotation.</title>
        <authorList>
            <consortium name="The Broad Institute Genomics Platform"/>
            <consortium name="The Broad Institute Genome Sequencing Center for Infectious Disease"/>
            <person name="Wu L."/>
            <person name="Ma J."/>
        </authorList>
    </citation>
    <scope>NUCLEOTIDE SEQUENCE [LARGE SCALE GENOMIC DNA]</scope>
    <source>
        <strain evidence="14">JCM 17329</strain>
    </source>
</reference>
<comment type="subcellular location">
    <subcellularLocation>
        <location evidence="11">Cell outer membrane</location>
        <topology evidence="11">Lipid-anchor</topology>
    </subcellularLocation>
    <subcellularLocation>
        <location evidence="11">Bacterial flagellum basal body</location>
    </subcellularLocation>
    <subcellularLocation>
        <location evidence="2">Membrane</location>
        <topology evidence="2">Lipid-anchor</topology>
    </subcellularLocation>
</comment>
<dbReference type="InterPro" id="IPR000527">
    <property type="entry name" value="Flag_Lring"/>
</dbReference>
<dbReference type="PRINTS" id="PR01008">
    <property type="entry name" value="FLGLRINGFLGH"/>
</dbReference>
<dbReference type="Pfam" id="PF02107">
    <property type="entry name" value="FlgH"/>
    <property type="match status" value="1"/>
</dbReference>
<keyword evidence="5 11" id="KW-0732">Signal</keyword>
<keyword evidence="13" id="KW-0966">Cell projection</keyword>
<keyword evidence="8 11" id="KW-0975">Bacterial flagellum</keyword>
<keyword evidence="13" id="KW-0969">Cilium</keyword>
<keyword evidence="6 11" id="KW-0472">Membrane</keyword>
<dbReference type="RefSeq" id="WP_425567961.1">
    <property type="nucleotide sequence ID" value="NZ_BAABDS010000009.1"/>
</dbReference>
<keyword evidence="7" id="KW-0564">Palmitate</keyword>
<dbReference type="PANTHER" id="PTHR34933">
    <property type="entry name" value="FLAGELLAR L-RING PROTEIN"/>
    <property type="match status" value="1"/>
</dbReference>
<keyword evidence="10 11" id="KW-0449">Lipoprotein</keyword>
<name>A0ABP7DDT2_9GAMM</name>
<evidence type="ECO:0000256" key="7">
    <source>
        <dbReference type="ARBA" id="ARBA00023139"/>
    </source>
</evidence>
<comment type="function">
    <text evidence="1 11">Assembles around the rod to form the L-ring and probably protects the motor/basal body from shearing forces during rotation.</text>
</comment>
<evidence type="ECO:0000256" key="10">
    <source>
        <dbReference type="ARBA" id="ARBA00023288"/>
    </source>
</evidence>
<dbReference type="HAMAP" id="MF_00415">
    <property type="entry name" value="FlgH"/>
    <property type="match status" value="1"/>
</dbReference>
<comment type="similarity">
    <text evidence="3 11">Belongs to the FlgH family.</text>
</comment>
<evidence type="ECO:0000313" key="13">
    <source>
        <dbReference type="EMBL" id="GAA3702794.1"/>
    </source>
</evidence>
<accession>A0ABP7DDT2</accession>
<keyword evidence="13" id="KW-0282">Flagellum</keyword>
<comment type="subunit">
    <text evidence="4 11">The basal body constitutes a major portion of the flagellar organelle and consists of four rings (L,P,S, and M) mounted on a central rod.</text>
</comment>
<evidence type="ECO:0000256" key="12">
    <source>
        <dbReference type="SAM" id="SignalP"/>
    </source>
</evidence>
<evidence type="ECO:0000256" key="4">
    <source>
        <dbReference type="ARBA" id="ARBA00011439"/>
    </source>
</evidence>